<dbReference type="STRING" id="1640674.SAMN05216323_107113"/>
<sequence>MTLPNYPKWAKIAMIISAVLILGRIILKIVQIKTPVDGFVNGIMNVAVGAVLVAIGMEIFTRKKISNAGPSSESDKTKERDEDRVSD</sequence>
<feature type="region of interest" description="Disordered" evidence="1">
    <location>
        <begin position="66"/>
        <end position="87"/>
    </location>
</feature>
<keyword evidence="2" id="KW-1133">Transmembrane helix</keyword>
<keyword evidence="2" id="KW-0812">Transmembrane</keyword>
<dbReference type="EMBL" id="FMYP01000071">
    <property type="protein sequence ID" value="SDD01017.1"/>
    <property type="molecule type" value="Genomic_DNA"/>
</dbReference>
<gene>
    <name evidence="3" type="ORF">SAMN05216323_107113</name>
</gene>
<organism evidence="3 4">
    <name type="scientific">Williamwhitmania taraxaci</name>
    <dbReference type="NCBI Taxonomy" id="1640674"/>
    <lineage>
        <taxon>Bacteria</taxon>
        <taxon>Pseudomonadati</taxon>
        <taxon>Bacteroidota</taxon>
        <taxon>Bacteroidia</taxon>
        <taxon>Bacteroidales</taxon>
        <taxon>Williamwhitmaniaceae</taxon>
        <taxon>Williamwhitmania</taxon>
    </lineage>
</organism>
<feature type="transmembrane region" description="Helical" evidence="2">
    <location>
        <begin position="12"/>
        <end position="32"/>
    </location>
</feature>
<reference evidence="3 4" key="1">
    <citation type="submission" date="2016-09" db="EMBL/GenBank/DDBJ databases">
        <authorList>
            <person name="Capua I."/>
            <person name="De Benedictis P."/>
            <person name="Joannis T."/>
            <person name="Lombin L.H."/>
            <person name="Cattoli G."/>
        </authorList>
    </citation>
    <scope>NUCLEOTIDE SEQUENCE [LARGE SCALE GENOMIC DNA]</scope>
    <source>
        <strain evidence="3 4">A7P-90m</strain>
    </source>
</reference>
<name>A0A1G6RAE1_9BACT</name>
<proteinExistence type="predicted"/>
<evidence type="ECO:0000256" key="1">
    <source>
        <dbReference type="SAM" id="MobiDB-lite"/>
    </source>
</evidence>
<protein>
    <submittedName>
        <fullName evidence="3">Uncharacterized protein</fullName>
    </submittedName>
</protein>
<dbReference type="Proteomes" id="UP000199452">
    <property type="component" value="Unassembled WGS sequence"/>
</dbReference>
<accession>A0A1G6RAE1</accession>
<evidence type="ECO:0000313" key="3">
    <source>
        <dbReference type="EMBL" id="SDD01017.1"/>
    </source>
</evidence>
<feature type="transmembrane region" description="Helical" evidence="2">
    <location>
        <begin position="38"/>
        <end position="60"/>
    </location>
</feature>
<evidence type="ECO:0000256" key="2">
    <source>
        <dbReference type="SAM" id="Phobius"/>
    </source>
</evidence>
<dbReference type="AlphaFoldDB" id="A0A1G6RAE1"/>
<feature type="compositionally biased region" description="Basic and acidic residues" evidence="1">
    <location>
        <begin position="73"/>
        <end position="87"/>
    </location>
</feature>
<keyword evidence="2" id="KW-0472">Membrane</keyword>
<keyword evidence="4" id="KW-1185">Reference proteome</keyword>
<evidence type="ECO:0000313" key="4">
    <source>
        <dbReference type="Proteomes" id="UP000199452"/>
    </source>
</evidence>